<gene>
    <name evidence="2" type="ORF">BN1048_00442</name>
</gene>
<sequence>MQKFITMGEGYHEIFELQALIEYNHERVRHAIFLDNDKSPATFLLIMKPVEQDLQAIYTIYNGIAIKDGEGKKYQLIKSWCEDKNLSIVEFSTKSPEDFYEREQFYQYLTGILRLNHLILPMT</sequence>
<protein>
    <recommendedName>
        <fullName evidence="1">DUF7147 domain-containing protein</fullName>
    </recommendedName>
</protein>
<dbReference type="OrthoDB" id="2427086at2"/>
<dbReference type="RefSeq" id="WP_035807966.1">
    <property type="nucleotide sequence ID" value="NZ_CCSE01000001.1"/>
</dbReference>
<dbReference type="AlphaFoldDB" id="A0A078LZC9"/>
<reference evidence="2 3" key="1">
    <citation type="submission" date="2014-07" db="EMBL/GenBank/DDBJ databases">
        <authorList>
            <person name="Urmite Genomes Urmite Genomes"/>
        </authorList>
    </citation>
    <scope>NUCLEOTIDE SEQUENCE [LARGE SCALE GENOMIC DNA]</scope>
    <source>
        <strain evidence="2 3">13MG44_air</strain>
    </source>
</reference>
<evidence type="ECO:0000259" key="1">
    <source>
        <dbReference type="Pfam" id="PF23648"/>
    </source>
</evidence>
<accession>A0A078LZC9</accession>
<dbReference type="eggNOG" id="ENOG50332SM">
    <property type="taxonomic scope" value="Bacteria"/>
</dbReference>
<organism evidence="2 3">
    <name type="scientific">Jeotgalicoccus saudimassiliensis</name>
    <dbReference type="NCBI Taxonomy" id="1461582"/>
    <lineage>
        <taxon>Bacteria</taxon>
        <taxon>Bacillati</taxon>
        <taxon>Bacillota</taxon>
        <taxon>Bacilli</taxon>
        <taxon>Bacillales</taxon>
        <taxon>Staphylococcaceae</taxon>
        <taxon>Jeotgalicoccus</taxon>
    </lineage>
</organism>
<dbReference type="STRING" id="1461582.BN1048_00442"/>
<dbReference type="Proteomes" id="UP000044136">
    <property type="component" value="Unassembled WGS sequence"/>
</dbReference>
<name>A0A078LZC9_9STAP</name>
<evidence type="ECO:0000313" key="2">
    <source>
        <dbReference type="EMBL" id="CDZ99389.1"/>
    </source>
</evidence>
<dbReference type="EMBL" id="CCSE01000001">
    <property type="protein sequence ID" value="CDZ99389.1"/>
    <property type="molecule type" value="Genomic_DNA"/>
</dbReference>
<dbReference type="InterPro" id="IPR055571">
    <property type="entry name" value="DUF7147"/>
</dbReference>
<proteinExistence type="predicted"/>
<evidence type="ECO:0000313" key="3">
    <source>
        <dbReference type="Proteomes" id="UP000044136"/>
    </source>
</evidence>
<feature type="domain" description="DUF7147" evidence="1">
    <location>
        <begin position="1"/>
        <end position="119"/>
    </location>
</feature>
<dbReference type="Pfam" id="PF23648">
    <property type="entry name" value="DUF7147"/>
    <property type="match status" value="1"/>
</dbReference>
<dbReference type="HOGENOM" id="CLU_159782_0_0_9"/>
<keyword evidence="3" id="KW-1185">Reference proteome</keyword>